<reference evidence="3 4" key="1">
    <citation type="submission" date="2018-01" db="EMBL/GenBank/DDBJ databases">
        <title>Superficieibacter electus gen. nov., sp. nov., an extended-spectrum beta-lactamase possessing member of the Enterobacteriaceae family, isolated from intensive care unit surfaces.</title>
        <authorList>
            <person name="Potter R.F."/>
            <person name="D'Souza A.W."/>
        </authorList>
    </citation>
    <scope>NUCLEOTIDE SEQUENCE [LARGE SCALE GENOMIC DNA]</scope>
    <source>
        <strain evidence="2 4">BP-1</strain>
        <strain evidence="1 3">BP-2</strain>
    </source>
</reference>
<dbReference type="OrthoDB" id="1262040at2"/>
<dbReference type="EMBL" id="PQGE01000067">
    <property type="protein sequence ID" value="POP40381.1"/>
    <property type="molecule type" value="Genomic_DNA"/>
</dbReference>
<gene>
    <name evidence="2" type="ORF">CHU32_27720</name>
    <name evidence="1" type="ORF">CHU33_27665</name>
</gene>
<keyword evidence="3" id="KW-1185">Reference proteome</keyword>
<comment type="caution">
    <text evidence="2">The sequence shown here is derived from an EMBL/GenBank/DDBJ whole genome shotgun (WGS) entry which is preliminary data.</text>
</comment>
<proteinExistence type="predicted"/>
<dbReference type="Gene3D" id="3.90.1720.70">
    <property type="match status" value="1"/>
</dbReference>
<evidence type="ECO:0000313" key="3">
    <source>
        <dbReference type="Proteomes" id="UP000237073"/>
    </source>
</evidence>
<dbReference type="AlphaFoldDB" id="A0A2P5GGK2"/>
<dbReference type="Pfam" id="PF14113">
    <property type="entry name" value="Tae4"/>
    <property type="match status" value="1"/>
</dbReference>
<evidence type="ECO:0000313" key="1">
    <source>
        <dbReference type="EMBL" id="POP40381.1"/>
    </source>
</evidence>
<sequence>MKKVTVTAGQSTSTIMVNRPPWNKVYGGYPKTNAGTASEGDLLNTEVFTQVFGVDYDPVTYHNACGTRTSLALLAGGMGGVGERGIKITNKSNIYYGKTIEPGAGNLKTFLEKKWGKADEIIKFPKTVDDVSKRLNNKKGIYIMIPTRPSDFGGATGHATLWTGNRVMGDNYCIDEHTYAIYFWELK</sequence>
<organism evidence="2 4">
    <name type="scientific">Superficieibacter electus</name>
    <dbReference type="NCBI Taxonomy" id="2022662"/>
    <lineage>
        <taxon>Bacteria</taxon>
        <taxon>Pseudomonadati</taxon>
        <taxon>Pseudomonadota</taxon>
        <taxon>Gammaproteobacteria</taxon>
        <taxon>Enterobacterales</taxon>
        <taxon>Enterobacteriaceae</taxon>
        <taxon>Superficieibacter</taxon>
    </lineage>
</organism>
<evidence type="ECO:0000313" key="4">
    <source>
        <dbReference type="Proteomes" id="UP000247005"/>
    </source>
</evidence>
<dbReference type="InterPro" id="IPR025562">
    <property type="entry name" value="Tae4"/>
</dbReference>
<dbReference type="RefSeq" id="WP_103678828.1">
    <property type="nucleotide sequence ID" value="NZ_PQGD01000066.1"/>
</dbReference>
<dbReference type="Proteomes" id="UP000237073">
    <property type="component" value="Unassembled WGS sequence"/>
</dbReference>
<protein>
    <submittedName>
        <fullName evidence="2">Uncharacterized protein</fullName>
    </submittedName>
</protein>
<dbReference type="Proteomes" id="UP000247005">
    <property type="component" value="Unassembled WGS sequence"/>
</dbReference>
<dbReference type="EMBL" id="PQGD01000066">
    <property type="protein sequence ID" value="POP40697.1"/>
    <property type="molecule type" value="Genomic_DNA"/>
</dbReference>
<evidence type="ECO:0000313" key="2">
    <source>
        <dbReference type="EMBL" id="POP40697.1"/>
    </source>
</evidence>
<name>A0A2P5GGK2_9ENTR</name>
<accession>A0A2P5GGK2</accession>